<keyword evidence="2" id="KW-0067">ATP-binding</keyword>
<dbReference type="Gene3D" id="3.40.50.300">
    <property type="entry name" value="P-loop containing nucleotide triphosphate hydrolases"/>
    <property type="match status" value="1"/>
</dbReference>
<keyword evidence="4" id="KW-0418">Kinase</keyword>
<dbReference type="InterPro" id="IPR027417">
    <property type="entry name" value="P-loop_NTPase"/>
</dbReference>
<keyword evidence="5" id="KW-1185">Reference proteome</keyword>
<name>A0A2P7U3I5_9NEIS</name>
<dbReference type="PIRSF" id="PIRSF000705">
    <property type="entry name" value="DNK"/>
    <property type="match status" value="1"/>
</dbReference>
<dbReference type="Proteomes" id="UP000241868">
    <property type="component" value="Unassembled WGS sequence"/>
</dbReference>
<dbReference type="InterPro" id="IPR002624">
    <property type="entry name" value="DCK/DGK"/>
</dbReference>
<dbReference type="CDD" id="cd01673">
    <property type="entry name" value="dNK"/>
    <property type="match status" value="1"/>
</dbReference>
<dbReference type="GO" id="GO:0005737">
    <property type="term" value="C:cytoplasm"/>
    <property type="evidence" value="ECO:0007669"/>
    <property type="project" value="TreeGrafter"/>
</dbReference>
<keyword evidence="2" id="KW-0547">Nucleotide-binding</keyword>
<dbReference type="InterPro" id="IPR031314">
    <property type="entry name" value="DNK_dom"/>
</dbReference>
<sequence>MNYRYIAVEGAIGSGKSELSRRLAAHFNALHLPENADQNPFLAQFYANANNHGLATELFFLMRRAESVDLINAEEEKGSMIVADFLLEKDQVFVPVVLNDKEQTLFWELKRRTMPQYPLPDLVIYLQTAADTNRKRLQKRGDGVVNLFPAGYLNRIHEGYSRFFHLYQNAPLLIVNADELDVNGNDEHFELLLQAVGDLQGSRNYLNLSEK</sequence>
<dbReference type="SUPFAM" id="SSF52540">
    <property type="entry name" value="P-loop containing nucleoside triphosphate hydrolases"/>
    <property type="match status" value="1"/>
</dbReference>
<evidence type="ECO:0000313" key="5">
    <source>
        <dbReference type="Proteomes" id="UP000241868"/>
    </source>
</evidence>
<dbReference type="GO" id="GO:0005524">
    <property type="term" value="F:ATP binding"/>
    <property type="evidence" value="ECO:0007669"/>
    <property type="project" value="UniProtKB-KW"/>
</dbReference>
<evidence type="ECO:0000313" key="4">
    <source>
        <dbReference type="EMBL" id="PSJ81503.1"/>
    </source>
</evidence>
<dbReference type="RefSeq" id="WP_106739768.1">
    <property type="nucleotide sequence ID" value="NZ_PXYY01000001.1"/>
</dbReference>
<dbReference type="Pfam" id="PF01712">
    <property type="entry name" value="dNK"/>
    <property type="match status" value="1"/>
</dbReference>
<protein>
    <submittedName>
        <fullName evidence="4">Deoxynucleoside kinase</fullName>
    </submittedName>
</protein>
<dbReference type="PANTHER" id="PTHR10513">
    <property type="entry name" value="DEOXYNUCLEOSIDE KINASE"/>
    <property type="match status" value="1"/>
</dbReference>
<dbReference type="OrthoDB" id="9776634at2"/>
<accession>A0A2P7U3I5</accession>
<dbReference type="EMBL" id="PXYY01000001">
    <property type="protein sequence ID" value="PSJ81503.1"/>
    <property type="molecule type" value="Genomic_DNA"/>
</dbReference>
<dbReference type="InterPro" id="IPR050566">
    <property type="entry name" value="Deoxyribonucleoside_kinase"/>
</dbReference>
<evidence type="ECO:0000259" key="3">
    <source>
        <dbReference type="Pfam" id="PF01712"/>
    </source>
</evidence>
<gene>
    <name evidence="4" type="ORF">C7N83_00285</name>
</gene>
<feature type="active site" description="Proton acceptor" evidence="1">
    <location>
        <position position="84"/>
    </location>
</feature>
<dbReference type="GO" id="GO:0019136">
    <property type="term" value="F:deoxynucleoside kinase activity"/>
    <property type="evidence" value="ECO:0007669"/>
    <property type="project" value="InterPro"/>
</dbReference>
<feature type="domain" description="Deoxynucleoside kinase" evidence="3">
    <location>
        <begin position="6"/>
        <end position="196"/>
    </location>
</feature>
<evidence type="ECO:0000256" key="1">
    <source>
        <dbReference type="PIRSR" id="PIRSR000705-1"/>
    </source>
</evidence>
<reference evidence="4 5" key="1">
    <citation type="submission" date="2018-03" db="EMBL/GenBank/DDBJ databases">
        <title>Neisseria weixii sp. nov., isolated from the intestinal contents of Tibetan Plateau pika (Ochotona curzoniae) in Yushu, Qinghai Province, China.</title>
        <authorList>
            <person name="Gui Z."/>
        </authorList>
    </citation>
    <scope>NUCLEOTIDE SEQUENCE [LARGE SCALE GENOMIC DNA]</scope>
    <source>
        <strain evidence="4 5">ATCC 51483</strain>
    </source>
</reference>
<proteinExistence type="predicted"/>
<evidence type="ECO:0000256" key="2">
    <source>
        <dbReference type="PIRSR" id="PIRSR000705-3"/>
    </source>
</evidence>
<comment type="caution">
    <text evidence="4">The sequence shown here is derived from an EMBL/GenBank/DDBJ whole genome shotgun (WGS) entry which is preliminary data.</text>
</comment>
<dbReference type="AlphaFoldDB" id="A0A2P7U3I5"/>
<keyword evidence="4" id="KW-0808">Transferase</keyword>
<organism evidence="4 5">
    <name type="scientific">Neisseria iguanae</name>
    <dbReference type="NCBI Taxonomy" id="90242"/>
    <lineage>
        <taxon>Bacteria</taxon>
        <taxon>Pseudomonadati</taxon>
        <taxon>Pseudomonadota</taxon>
        <taxon>Betaproteobacteria</taxon>
        <taxon>Neisseriales</taxon>
        <taxon>Neisseriaceae</taxon>
        <taxon>Neisseria</taxon>
    </lineage>
</organism>
<dbReference type="PANTHER" id="PTHR10513:SF35">
    <property type="entry name" value="DEOXYADENOSINE KINASE"/>
    <property type="match status" value="1"/>
</dbReference>
<feature type="binding site" evidence="2">
    <location>
        <begin position="136"/>
        <end position="140"/>
    </location>
    <ligand>
        <name>ATP</name>
        <dbReference type="ChEBI" id="CHEBI:30616"/>
    </ligand>
</feature>